<keyword evidence="1" id="KW-1133">Transmembrane helix</keyword>
<feature type="transmembrane region" description="Helical" evidence="1">
    <location>
        <begin position="170"/>
        <end position="187"/>
    </location>
</feature>
<dbReference type="Pfam" id="PF13795">
    <property type="entry name" value="HupE_UreJ_2"/>
    <property type="match status" value="1"/>
</dbReference>
<protein>
    <submittedName>
        <fullName evidence="2">HupE / UreJ protein</fullName>
    </submittedName>
</protein>
<dbReference type="STRING" id="227084.SAMN05421855_1011061"/>
<name>A0A1G7DM62_9FLAO</name>
<feature type="transmembrane region" description="Helical" evidence="1">
    <location>
        <begin position="20"/>
        <end position="37"/>
    </location>
</feature>
<dbReference type="Proteomes" id="UP000199321">
    <property type="component" value="Unassembled WGS sequence"/>
</dbReference>
<evidence type="ECO:0000313" key="2">
    <source>
        <dbReference type="EMBL" id="SDE52569.1"/>
    </source>
</evidence>
<feature type="transmembrane region" description="Helical" evidence="1">
    <location>
        <begin position="68"/>
        <end position="89"/>
    </location>
</feature>
<dbReference type="OrthoDB" id="9808870at2"/>
<proteinExistence type="predicted"/>
<gene>
    <name evidence="2" type="ORF">SAMN05421855_1011061</name>
</gene>
<keyword evidence="1" id="KW-0472">Membrane</keyword>
<feature type="transmembrane region" description="Helical" evidence="1">
    <location>
        <begin position="101"/>
        <end position="122"/>
    </location>
</feature>
<feature type="transmembrane region" description="Helical" evidence="1">
    <location>
        <begin position="134"/>
        <end position="158"/>
    </location>
</feature>
<dbReference type="InterPro" id="IPR032809">
    <property type="entry name" value="Put_HupE_UreJ"/>
</dbReference>
<evidence type="ECO:0000313" key="3">
    <source>
        <dbReference type="Proteomes" id="UP000199321"/>
    </source>
</evidence>
<dbReference type="RefSeq" id="WP_093141434.1">
    <property type="nucleotide sequence ID" value="NZ_BMWO01000001.1"/>
</dbReference>
<accession>A0A1G7DM62</accession>
<keyword evidence="1" id="KW-0812">Transmembrane</keyword>
<keyword evidence="3" id="KW-1185">Reference proteome</keyword>
<feature type="transmembrane region" description="Helical" evidence="1">
    <location>
        <begin position="42"/>
        <end position="62"/>
    </location>
</feature>
<sequence>MTDFWLFFELGLSHVLDWRAYDHILFLVALCAAYNFGSWKRLLLLVTLFTVGHTLSLLLANYELVQVSSAWIEFLIPVTILAAAIYNVATAGKEKRLDTISIVYFITFFFGLIHGFGFATYFKMLAADGELFPLLEFAFGVEISQVVIALVVLTAEYVTQTFVRCSKRDWILVVSSIVIGMSIPMLMETWPF</sequence>
<reference evidence="2 3" key="1">
    <citation type="submission" date="2016-10" db="EMBL/GenBank/DDBJ databases">
        <authorList>
            <person name="de Groot N.N."/>
        </authorList>
    </citation>
    <scope>NUCLEOTIDE SEQUENCE [LARGE SCALE GENOMIC DNA]</scope>
    <source>
        <strain evidence="2 3">DSM 16195</strain>
    </source>
</reference>
<evidence type="ECO:0000256" key="1">
    <source>
        <dbReference type="SAM" id="Phobius"/>
    </source>
</evidence>
<dbReference type="EMBL" id="FNBA01000001">
    <property type="protein sequence ID" value="SDE52569.1"/>
    <property type="molecule type" value="Genomic_DNA"/>
</dbReference>
<dbReference type="AlphaFoldDB" id="A0A1G7DM62"/>
<organism evidence="2 3">
    <name type="scientific">Ulvibacter litoralis</name>
    <dbReference type="NCBI Taxonomy" id="227084"/>
    <lineage>
        <taxon>Bacteria</taxon>
        <taxon>Pseudomonadati</taxon>
        <taxon>Bacteroidota</taxon>
        <taxon>Flavobacteriia</taxon>
        <taxon>Flavobacteriales</taxon>
        <taxon>Flavobacteriaceae</taxon>
        <taxon>Ulvibacter</taxon>
    </lineage>
</organism>